<dbReference type="Gene3D" id="1.10.730.10">
    <property type="entry name" value="Isoleucyl-tRNA Synthetase, Domain 1"/>
    <property type="match status" value="1"/>
</dbReference>
<evidence type="ECO:0000256" key="5">
    <source>
        <dbReference type="ARBA" id="ARBA00022490"/>
    </source>
</evidence>
<evidence type="ECO:0000256" key="7">
    <source>
        <dbReference type="ARBA" id="ARBA00022598"/>
    </source>
</evidence>
<reference evidence="21" key="1">
    <citation type="submission" date="2022-01" db="EMBL/GenBank/DDBJ databases">
        <authorList>
            <person name="King R."/>
        </authorList>
    </citation>
    <scope>NUCLEOTIDE SEQUENCE</scope>
</reference>
<evidence type="ECO:0000313" key="22">
    <source>
        <dbReference type="Proteomes" id="UP001153636"/>
    </source>
</evidence>
<dbReference type="PANTHER" id="PTHR42780">
    <property type="entry name" value="SOLEUCYL-TRNA SYNTHETASE"/>
    <property type="match status" value="1"/>
</dbReference>
<evidence type="ECO:0000256" key="11">
    <source>
        <dbReference type="ARBA" id="ARBA00022990"/>
    </source>
</evidence>
<dbReference type="OrthoDB" id="1706657at2759"/>
<dbReference type="Pfam" id="PF00133">
    <property type="entry name" value="tRNA-synt_1"/>
    <property type="match status" value="1"/>
</dbReference>
<dbReference type="GO" id="GO:0005524">
    <property type="term" value="F:ATP binding"/>
    <property type="evidence" value="ECO:0007669"/>
    <property type="project" value="UniProtKB-KW"/>
</dbReference>
<dbReference type="CDD" id="cd07961">
    <property type="entry name" value="Anticodon_Ia_Ile_ABEc"/>
    <property type="match status" value="1"/>
</dbReference>
<dbReference type="InterPro" id="IPR009008">
    <property type="entry name" value="Val/Leu/Ile-tRNA-synth_edit"/>
</dbReference>
<evidence type="ECO:0000256" key="1">
    <source>
        <dbReference type="ARBA" id="ARBA00003170"/>
    </source>
</evidence>
<sequence length="1206" mass="139492">MTENKVQEIPRVPETIKFPEEEEKIITYWKQIDAFKTCLKQSKGKPKYTFYDGPPFATGLPHYGHILAGTIKDVVTRYAHQLGYHVERRFGWDCHGLPVEYEIDKSMGIKGPDDVMKMGIAKYNEECRKIVMRYSDDWEKIVGRLGRWIDFKNDYKTLYPWFMESVWWIFKQLYVKGLVYKGNKVMPYSTACNTPLSNFETGQNYKDVVDPAVTVSLPIIGDKEGASILVWTTTPWTLPSNLATCVHPDLIYARFQQISTNKIYIMMECRIESIFPVDDIKILKTFPGKELKGLSYEPAFDYYANLKGTAFKILVDDYVTSESGTGIVHQAPYFGEDDNRVCLAHGVITRDQDPICPIDARGCFMQPVTDFLGQYVKDADKNIIAKLKEKGRLTHQSQIKHSYPFCWRSDTPLIYRAVPSWFVRVEHMRDDLQKSTMDTYWVPDFVRDKRFANWLKEARDWAISRNRYWGTPIPIWMSADGNEVVCIGSIAELEELSGQKITDLHRETVDIIEIPSRIPGNPPLKRITEVFDCWFESGSMPYAQVHYPFENMKDFEDSFPANFIAEGVDQTRGWFYTLTVISTALFGKAPFKNLICNGLVLASDGFKMSKRKKNYPDPLEIVNKFGADALRLYLINSPVVKAENLRFKEEGVRDVIKDVFLPWYNAFRFLLQNIEIFVQNYNIPFTYDEKKISSDNIMDKWILSFTESLLLYVRKEMELYHLYNVIPRLTKYFDYLTNWYVRMNRKRLKGETGQTDCYAALITLFNVLLNIIKMMAPFSPFLSETMYQYIKQLLSTKADSVHYLMLPQANHELINLNIERAISHMQSVIELGRVIRDRKTIPIKYPLPEIIVVHRDQQYLDDIILLQDYILSELNVRKISTTNDKSKFGITLRAEPDHKILGLRLKQEFKAVTQGLKALTDNEINKMVEAGYATVAGQRVEISEVRLIFKSESLNSDQYEVNSDNDVLVLMDVTPDSSMQDEGTAREIINRVQKLRKKAHLVPTDEISVFYMATGDLNRVAKEYTQFIENTLKTPFKELSQKRTSDEIIIEEKQKLKDFEIHTVLTRNNDVKLPLVNWANIQLIDIKPKYCKEATKGLILLQAGNSLITLENLKIEITRLFSVNDFDLLLKNGNILTSKNLKDLNGQVIFVVPVGKKPNLPDGTFAPFCKFVNFEENGFNGTIILENPVGNLVRYNHGDIVKRWKK</sequence>
<evidence type="ECO:0000256" key="10">
    <source>
        <dbReference type="ARBA" id="ARBA00022917"/>
    </source>
</evidence>
<evidence type="ECO:0000256" key="6">
    <source>
        <dbReference type="ARBA" id="ARBA00022553"/>
    </source>
</evidence>
<name>A0A9P0CJN0_9CUCU</name>
<gene>
    <name evidence="21" type="ORF">PSYICH_LOCUS5470</name>
</gene>
<dbReference type="GO" id="GO:0004822">
    <property type="term" value="F:isoleucine-tRNA ligase activity"/>
    <property type="evidence" value="ECO:0007669"/>
    <property type="project" value="UniProtKB-EC"/>
</dbReference>
<dbReference type="InterPro" id="IPR002301">
    <property type="entry name" value="Ile-tRNA-ligase"/>
</dbReference>
<comment type="function">
    <text evidence="1">Catalyzes the specific attachment of an amino acid to its cognate tRNA in a 2 step reaction: the amino acid (AA) is first activated by ATP to form AA-AMP and then transferred to the acceptor end of the tRNA.</text>
</comment>
<keyword evidence="7 17" id="KW-0436">Ligase</keyword>
<comment type="subcellular location">
    <subcellularLocation>
        <location evidence="2">Cytoplasm</location>
        <location evidence="2">Cytosol</location>
    </subcellularLocation>
</comment>
<dbReference type="SUPFAM" id="SSF47323">
    <property type="entry name" value="Anticodon-binding domain of a subclass of class I aminoacyl-tRNA synthetases"/>
    <property type="match status" value="1"/>
</dbReference>
<dbReference type="InterPro" id="IPR009080">
    <property type="entry name" value="tRNAsynth_Ia_anticodon-bd"/>
</dbReference>
<dbReference type="NCBIfam" id="TIGR00392">
    <property type="entry name" value="ileS"/>
    <property type="match status" value="1"/>
</dbReference>
<dbReference type="CDD" id="cd00818">
    <property type="entry name" value="IleRS_core"/>
    <property type="match status" value="1"/>
</dbReference>
<keyword evidence="8 17" id="KW-0547">Nucleotide-binding</keyword>
<dbReference type="InterPro" id="IPR033709">
    <property type="entry name" value="Anticodon_Ile_ABEc"/>
</dbReference>
<dbReference type="AlphaFoldDB" id="A0A9P0CJN0"/>
<evidence type="ECO:0000256" key="17">
    <source>
        <dbReference type="RuleBase" id="RU363035"/>
    </source>
</evidence>
<dbReference type="Gene3D" id="3.40.50.620">
    <property type="entry name" value="HUPs"/>
    <property type="match status" value="2"/>
</dbReference>
<evidence type="ECO:0000259" key="19">
    <source>
        <dbReference type="Pfam" id="PF08264"/>
    </source>
</evidence>
<dbReference type="GO" id="GO:0017101">
    <property type="term" value="C:aminoacyl-tRNA synthetase multienzyme complex"/>
    <property type="evidence" value="ECO:0007669"/>
    <property type="project" value="UniProtKB-ARBA"/>
</dbReference>
<dbReference type="GO" id="GO:0005829">
    <property type="term" value="C:cytosol"/>
    <property type="evidence" value="ECO:0007669"/>
    <property type="project" value="UniProtKB-SubCell"/>
</dbReference>
<keyword evidence="22" id="KW-1185">Reference proteome</keyword>
<proteinExistence type="inferred from homology"/>
<evidence type="ECO:0000256" key="14">
    <source>
        <dbReference type="ARBA" id="ARBA00048359"/>
    </source>
</evidence>
<dbReference type="HAMAP" id="MF_02003">
    <property type="entry name" value="Ile_tRNA_synth_type2"/>
    <property type="match status" value="1"/>
</dbReference>
<evidence type="ECO:0000256" key="12">
    <source>
        <dbReference type="ARBA" id="ARBA00023146"/>
    </source>
</evidence>
<evidence type="ECO:0000259" key="18">
    <source>
        <dbReference type="Pfam" id="PF00133"/>
    </source>
</evidence>
<dbReference type="InterPro" id="IPR001412">
    <property type="entry name" value="aa-tRNA-synth_I_CS"/>
</dbReference>
<dbReference type="GO" id="GO:0006428">
    <property type="term" value="P:isoleucyl-tRNA aminoacylation"/>
    <property type="evidence" value="ECO:0007669"/>
    <property type="project" value="InterPro"/>
</dbReference>
<dbReference type="FunFam" id="1.10.730.10:FF:000004">
    <property type="entry name" value="Isoleucyl-tRNA synthetase, cytoplasmic"/>
    <property type="match status" value="1"/>
</dbReference>
<evidence type="ECO:0000256" key="9">
    <source>
        <dbReference type="ARBA" id="ARBA00022840"/>
    </source>
</evidence>
<dbReference type="InterPro" id="IPR057033">
    <property type="entry name" value="Ubiquitin_IARS1"/>
</dbReference>
<comment type="similarity">
    <text evidence="3 17">Belongs to the class-I aminoacyl-tRNA synthetase family.</text>
</comment>
<dbReference type="EC" id="6.1.1.5" evidence="4"/>
<evidence type="ECO:0000256" key="15">
    <source>
        <dbReference type="ARBA" id="ARBA00063494"/>
    </source>
</evidence>
<dbReference type="InterPro" id="IPR013155">
    <property type="entry name" value="M/V/L/I-tRNA-synth_anticd-bd"/>
</dbReference>
<dbReference type="PROSITE" id="PS00178">
    <property type="entry name" value="AA_TRNA_LIGASE_I"/>
    <property type="match status" value="1"/>
</dbReference>
<feature type="domain" description="Isoleucine--tRNA ligase cytoplasmic ubiquitin-like" evidence="20">
    <location>
        <begin position="1074"/>
        <end position="1152"/>
    </location>
</feature>
<keyword evidence="12 17" id="KW-0030">Aminoacyl-tRNA synthetase</keyword>
<dbReference type="FunFam" id="3.40.50.620:FF:000414">
    <property type="entry name" value="Isoleucine--tRNA ligase, cytoplasmic-like"/>
    <property type="match status" value="1"/>
</dbReference>
<dbReference type="Pfam" id="PF19302">
    <property type="entry name" value="DUF5915"/>
    <property type="match status" value="1"/>
</dbReference>
<dbReference type="EMBL" id="OV651829">
    <property type="protein sequence ID" value="CAH1104607.1"/>
    <property type="molecule type" value="Genomic_DNA"/>
</dbReference>
<evidence type="ECO:0000256" key="4">
    <source>
        <dbReference type="ARBA" id="ARBA00013165"/>
    </source>
</evidence>
<evidence type="ECO:0000256" key="8">
    <source>
        <dbReference type="ARBA" id="ARBA00022741"/>
    </source>
</evidence>
<dbReference type="Pfam" id="PF08264">
    <property type="entry name" value="Anticodon_1"/>
    <property type="match status" value="1"/>
</dbReference>
<keyword evidence="10 17" id="KW-0648">Protein biosynthesis</keyword>
<feature type="domain" description="Aminoacyl-tRNA synthetase class Ia" evidence="18">
    <location>
        <begin position="25"/>
        <end position="645"/>
    </location>
</feature>
<dbReference type="SUPFAM" id="SSF50677">
    <property type="entry name" value="ValRS/IleRS/LeuRS editing domain"/>
    <property type="match status" value="1"/>
</dbReference>
<evidence type="ECO:0000313" key="21">
    <source>
        <dbReference type="EMBL" id="CAH1104607.1"/>
    </source>
</evidence>
<keyword evidence="9 17" id="KW-0067">ATP-binding</keyword>
<organism evidence="21 22">
    <name type="scientific">Psylliodes chrysocephalus</name>
    <dbReference type="NCBI Taxonomy" id="3402493"/>
    <lineage>
        <taxon>Eukaryota</taxon>
        <taxon>Metazoa</taxon>
        <taxon>Ecdysozoa</taxon>
        <taxon>Arthropoda</taxon>
        <taxon>Hexapoda</taxon>
        <taxon>Insecta</taxon>
        <taxon>Pterygota</taxon>
        <taxon>Neoptera</taxon>
        <taxon>Endopterygota</taxon>
        <taxon>Coleoptera</taxon>
        <taxon>Polyphaga</taxon>
        <taxon>Cucujiformia</taxon>
        <taxon>Chrysomeloidea</taxon>
        <taxon>Chrysomelidae</taxon>
        <taxon>Galerucinae</taxon>
        <taxon>Alticini</taxon>
        <taxon>Psylliodes</taxon>
    </lineage>
</organism>
<dbReference type="Pfam" id="PF23567">
    <property type="entry name" value="Ubiquitin_IARS1"/>
    <property type="match status" value="1"/>
</dbReference>
<feature type="domain" description="Methionyl/Valyl/Leucyl/Isoleucyl-tRNA synthetase anticodon-binding" evidence="19">
    <location>
        <begin position="699"/>
        <end position="849"/>
    </location>
</feature>
<comment type="catalytic activity">
    <reaction evidence="14">
        <text>tRNA(Ile) + L-isoleucine + ATP = L-isoleucyl-tRNA(Ile) + AMP + diphosphate</text>
        <dbReference type="Rhea" id="RHEA:11060"/>
        <dbReference type="Rhea" id="RHEA-COMP:9666"/>
        <dbReference type="Rhea" id="RHEA-COMP:9695"/>
        <dbReference type="ChEBI" id="CHEBI:30616"/>
        <dbReference type="ChEBI" id="CHEBI:33019"/>
        <dbReference type="ChEBI" id="CHEBI:58045"/>
        <dbReference type="ChEBI" id="CHEBI:78442"/>
        <dbReference type="ChEBI" id="CHEBI:78528"/>
        <dbReference type="ChEBI" id="CHEBI:456215"/>
        <dbReference type="EC" id="6.1.1.5"/>
    </reaction>
</comment>
<dbReference type="InterPro" id="IPR023586">
    <property type="entry name" value="Ile-tRNA-ligase_type2"/>
</dbReference>
<evidence type="ECO:0000256" key="3">
    <source>
        <dbReference type="ARBA" id="ARBA00005594"/>
    </source>
</evidence>
<dbReference type="FunFam" id="3.40.50.620:FF:000050">
    <property type="entry name" value="Isoleucyl-tRNA synthetase,cytoplasmic"/>
    <property type="match status" value="1"/>
</dbReference>
<dbReference type="PRINTS" id="PR00984">
    <property type="entry name" value="TRNASYNTHILE"/>
</dbReference>
<dbReference type="InterPro" id="IPR014729">
    <property type="entry name" value="Rossmann-like_a/b/a_fold"/>
</dbReference>
<dbReference type="SUPFAM" id="SSF52374">
    <property type="entry name" value="Nucleotidylyl transferase"/>
    <property type="match status" value="1"/>
</dbReference>
<protein>
    <recommendedName>
        <fullName evidence="16">Isoleucine--tRNA ligase, cytoplasmic</fullName>
        <ecNumber evidence="4">6.1.1.5</ecNumber>
    </recommendedName>
    <alternativeName>
        <fullName evidence="13">Isoleucyl-tRNA synthetase</fullName>
    </alternativeName>
</protein>
<keyword evidence="6" id="KW-0597">Phosphoprotein</keyword>
<dbReference type="InterPro" id="IPR002300">
    <property type="entry name" value="aa-tRNA-synth_Ia"/>
</dbReference>
<keyword evidence="11" id="KW-0007">Acetylation</keyword>
<dbReference type="PANTHER" id="PTHR42780:SF1">
    <property type="entry name" value="ISOLEUCINE--TRNA LIGASE, CYTOPLASMIC"/>
    <property type="match status" value="1"/>
</dbReference>
<evidence type="ECO:0000256" key="2">
    <source>
        <dbReference type="ARBA" id="ARBA00004514"/>
    </source>
</evidence>
<dbReference type="GO" id="GO:0000049">
    <property type="term" value="F:tRNA binding"/>
    <property type="evidence" value="ECO:0007669"/>
    <property type="project" value="InterPro"/>
</dbReference>
<evidence type="ECO:0000256" key="13">
    <source>
        <dbReference type="ARBA" id="ARBA00032665"/>
    </source>
</evidence>
<comment type="subunit">
    <text evidence="15">Part of a multisubunit complex that groups tRNA ligases for Arg (RARS1), Asp (DARS1), Gln (QARS1), Ile (IARS1), Leu (LARS1), Lys (KARS1), Met (MARS1) the bifunctional ligase for Glu and Pro (EPRS1) and the auxiliary subunits AIMP1/p43, AIMP2/p38 and EEF1E1/p18.</text>
</comment>
<evidence type="ECO:0000256" key="16">
    <source>
        <dbReference type="ARBA" id="ARBA00069879"/>
    </source>
</evidence>
<dbReference type="GO" id="GO:0002161">
    <property type="term" value="F:aminoacyl-tRNA deacylase activity"/>
    <property type="evidence" value="ECO:0007669"/>
    <property type="project" value="InterPro"/>
</dbReference>
<accession>A0A9P0CJN0</accession>
<dbReference type="Proteomes" id="UP001153636">
    <property type="component" value="Chromosome 17"/>
</dbReference>
<evidence type="ECO:0000259" key="20">
    <source>
        <dbReference type="Pfam" id="PF23567"/>
    </source>
</evidence>
<keyword evidence="5" id="KW-0963">Cytoplasm</keyword>